<dbReference type="InterPro" id="IPR002508">
    <property type="entry name" value="MurNAc-LAA_cat"/>
</dbReference>
<accession>A0A268F317</accession>
<dbReference type="InterPro" id="IPR012854">
    <property type="entry name" value="Cu_amine_oxidase-like_N"/>
</dbReference>
<dbReference type="Pfam" id="PF01520">
    <property type="entry name" value="Amidase_3"/>
    <property type="match status" value="1"/>
</dbReference>
<dbReference type="Gene3D" id="3.30.457.10">
    <property type="entry name" value="Copper amine oxidase-like, N-terminal domain"/>
    <property type="match status" value="1"/>
</dbReference>
<dbReference type="SMART" id="SM00646">
    <property type="entry name" value="Ami_3"/>
    <property type="match status" value="1"/>
</dbReference>
<name>A0A268F317_9BACL</name>
<dbReference type="OrthoDB" id="9806267at2"/>
<gene>
    <name evidence="5" type="ORF">CHH67_03420</name>
</gene>
<evidence type="ECO:0000256" key="1">
    <source>
        <dbReference type="ARBA" id="ARBA00022801"/>
    </source>
</evidence>
<dbReference type="Gene3D" id="2.60.40.3500">
    <property type="match status" value="1"/>
</dbReference>
<dbReference type="InterPro" id="IPR050695">
    <property type="entry name" value="N-acetylmuramoyl_amidase_3"/>
</dbReference>
<dbReference type="RefSeq" id="WP_095263575.1">
    <property type="nucleotide sequence ID" value="NZ_NPBY01000010.1"/>
</dbReference>
<dbReference type="InterPro" id="IPR021731">
    <property type="entry name" value="AMIN_dom"/>
</dbReference>
<dbReference type="Pfam" id="PF07833">
    <property type="entry name" value="Cu_amine_oxidN1"/>
    <property type="match status" value="1"/>
</dbReference>
<evidence type="ECO:0000259" key="4">
    <source>
        <dbReference type="SMART" id="SM00646"/>
    </source>
</evidence>
<dbReference type="GO" id="GO:0009253">
    <property type="term" value="P:peptidoglycan catabolic process"/>
    <property type="evidence" value="ECO:0007669"/>
    <property type="project" value="InterPro"/>
</dbReference>
<dbReference type="PANTHER" id="PTHR30404:SF0">
    <property type="entry name" value="N-ACETYLMURAMOYL-L-ALANINE AMIDASE AMIC"/>
    <property type="match status" value="1"/>
</dbReference>
<feature type="chain" id="PRO_5039100775" evidence="3">
    <location>
        <begin position="23"/>
        <end position="478"/>
    </location>
</feature>
<evidence type="ECO:0000256" key="2">
    <source>
        <dbReference type="SAM" id="MobiDB-lite"/>
    </source>
</evidence>
<organism evidence="5 6">
    <name type="scientific">Paenibacillus campinasensis</name>
    <dbReference type="NCBI Taxonomy" id="66347"/>
    <lineage>
        <taxon>Bacteria</taxon>
        <taxon>Bacillati</taxon>
        <taxon>Bacillota</taxon>
        <taxon>Bacilli</taxon>
        <taxon>Bacillales</taxon>
        <taxon>Paenibacillaceae</taxon>
        <taxon>Paenibacillus</taxon>
    </lineage>
</organism>
<protein>
    <submittedName>
        <fullName evidence="5">N-acetylmuramoyl-L-alanine amidase</fullName>
    </submittedName>
</protein>
<dbReference type="SUPFAM" id="SSF55383">
    <property type="entry name" value="Copper amine oxidase, domain N"/>
    <property type="match status" value="1"/>
</dbReference>
<sequence>MKKLGFLLMLFVFLLTVPKPVAADAANAHIFLDGEPLSLTSDVQVVNQKGTVMIPIRIVSENLGFNVKWNKAEQSVTVENADTLVKMTLNQHQAEINGAAVELAIPPMLDKQTTYVPLRFVSEQMGLDVKWDNQAKAVYLISPDTGAETVPGTDAGTGTAQPPAGGSQAGVTLTGMTFADNRLMLETEGKIAPSVFRMNAPERIVIDLPQTNFSERFMAEHGFSDSKRSGELIVTDNPDVAKVRYAMFSDNPSTLRIVIDLTTAKNYTVINDDSGFIIIDLNAAEDSGGTLPALPPVGDGKKTVVIDPGHGGTDPGVTSVSGVKESDFNLAVALKVSALLEEEKDIHLVMSRSDDSYPTLKERAQLANNVKADIFVSIHGNGSTASSANGTETLYTRDESKLLASVMHKHLMQATGLRDRGVKYQNILVTRETKMPAVLLEIGFMTNQGDEAQLLREDFQNRVAQGIVEGIKEYLGIR</sequence>
<feature type="region of interest" description="Disordered" evidence="2">
    <location>
        <begin position="147"/>
        <end position="168"/>
    </location>
</feature>
<dbReference type="Pfam" id="PF11741">
    <property type="entry name" value="AMIN"/>
    <property type="match status" value="1"/>
</dbReference>
<dbReference type="Gene3D" id="3.40.630.40">
    <property type="entry name" value="Zn-dependent exopeptidases"/>
    <property type="match status" value="1"/>
</dbReference>
<dbReference type="SUPFAM" id="SSF53187">
    <property type="entry name" value="Zn-dependent exopeptidases"/>
    <property type="match status" value="1"/>
</dbReference>
<dbReference type="AlphaFoldDB" id="A0A268F317"/>
<feature type="domain" description="MurNAc-LAA" evidence="4">
    <location>
        <begin position="364"/>
        <end position="472"/>
    </location>
</feature>
<feature type="signal peptide" evidence="3">
    <location>
        <begin position="1"/>
        <end position="22"/>
    </location>
</feature>
<dbReference type="Proteomes" id="UP000215596">
    <property type="component" value="Unassembled WGS sequence"/>
</dbReference>
<comment type="caution">
    <text evidence="5">The sequence shown here is derived from an EMBL/GenBank/DDBJ whole genome shotgun (WGS) entry which is preliminary data.</text>
</comment>
<evidence type="ECO:0000313" key="6">
    <source>
        <dbReference type="Proteomes" id="UP000215596"/>
    </source>
</evidence>
<dbReference type="GO" id="GO:0030288">
    <property type="term" value="C:outer membrane-bounded periplasmic space"/>
    <property type="evidence" value="ECO:0007669"/>
    <property type="project" value="TreeGrafter"/>
</dbReference>
<feature type="compositionally biased region" description="Low complexity" evidence="2">
    <location>
        <begin position="151"/>
        <end position="166"/>
    </location>
</feature>
<dbReference type="PANTHER" id="PTHR30404">
    <property type="entry name" value="N-ACETYLMURAMOYL-L-ALANINE AMIDASE"/>
    <property type="match status" value="1"/>
</dbReference>
<evidence type="ECO:0000256" key="3">
    <source>
        <dbReference type="SAM" id="SignalP"/>
    </source>
</evidence>
<keyword evidence="1" id="KW-0378">Hydrolase</keyword>
<evidence type="ECO:0000313" key="5">
    <source>
        <dbReference type="EMBL" id="PAD79778.1"/>
    </source>
</evidence>
<dbReference type="CDD" id="cd02696">
    <property type="entry name" value="MurNAc-LAA"/>
    <property type="match status" value="1"/>
</dbReference>
<proteinExistence type="predicted"/>
<reference evidence="5 6" key="1">
    <citation type="submission" date="2017-07" db="EMBL/GenBank/DDBJ databases">
        <title>Isolation and whole genome analysis of endospore-forming bacteria from heroin.</title>
        <authorList>
            <person name="Kalinowski J."/>
            <person name="Ahrens B."/>
            <person name="Al-Dilaimi A."/>
            <person name="Winkler A."/>
            <person name="Wibberg D."/>
            <person name="Schleenbecker U."/>
            <person name="Ruckert C."/>
            <person name="Wolfel R."/>
            <person name="Grass G."/>
        </authorList>
    </citation>
    <scope>NUCLEOTIDE SEQUENCE [LARGE SCALE GENOMIC DNA]</scope>
    <source>
        <strain evidence="5 6">7537-G1</strain>
    </source>
</reference>
<dbReference type="EMBL" id="NPBY01000010">
    <property type="protein sequence ID" value="PAD79778.1"/>
    <property type="molecule type" value="Genomic_DNA"/>
</dbReference>
<dbReference type="InterPro" id="IPR036582">
    <property type="entry name" value="Mao_N_sf"/>
</dbReference>
<dbReference type="GO" id="GO:0008745">
    <property type="term" value="F:N-acetylmuramoyl-L-alanine amidase activity"/>
    <property type="evidence" value="ECO:0007669"/>
    <property type="project" value="InterPro"/>
</dbReference>
<keyword evidence="3" id="KW-0732">Signal</keyword>